<dbReference type="EMBL" id="JAUSTO010000005">
    <property type="protein sequence ID" value="MDQ0152314.1"/>
    <property type="molecule type" value="Genomic_DNA"/>
</dbReference>
<dbReference type="Pfam" id="PF21688">
    <property type="entry name" value="FAD-depend_C"/>
    <property type="match status" value="1"/>
</dbReference>
<dbReference type="Gene3D" id="3.30.70.2700">
    <property type="match status" value="1"/>
</dbReference>
<dbReference type="RefSeq" id="WP_307253863.1">
    <property type="nucleotide sequence ID" value="NZ_JAUSTO010000005.1"/>
</dbReference>
<accession>A0AAE3V9S6</accession>
<organism evidence="2 3">
    <name type="scientific">Moryella indoligenes</name>
    <dbReference type="NCBI Taxonomy" id="371674"/>
    <lineage>
        <taxon>Bacteria</taxon>
        <taxon>Bacillati</taxon>
        <taxon>Bacillota</taxon>
        <taxon>Clostridia</taxon>
        <taxon>Lachnospirales</taxon>
        <taxon>Lachnospiraceae</taxon>
        <taxon>Moryella</taxon>
    </lineage>
</organism>
<evidence type="ECO:0000313" key="2">
    <source>
        <dbReference type="EMBL" id="MDQ0152314.1"/>
    </source>
</evidence>
<comment type="caution">
    <text evidence="2">The sequence shown here is derived from an EMBL/GenBank/DDBJ whole genome shotgun (WGS) entry which is preliminary data.</text>
</comment>
<reference evidence="2" key="1">
    <citation type="submission" date="2023-07" db="EMBL/GenBank/DDBJ databases">
        <title>Genomic Encyclopedia of Type Strains, Phase IV (KMG-IV): sequencing the most valuable type-strain genomes for metagenomic binning, comparative biology and taxonomic classification.</title>
        <authorList>
            <person name="Goeker M."/>
        </authorList>
    </citation>
    <scope>NUCLEOTIDE SEQUENCE</scope>
    <source>
        <strain evidence="2">DSM 19659</strain>
    </source>
</reference>
<evidence type="ECO:0000313" key="3">
    <source>
        <dbReference type="Proteomes" id="UP001241537"/>
    </source>
</evidence>
<dbReference type="InterPro" id="IPR028348">
    <property type="entry name" value="FAD-binding_protein"/>
</dbReference>
<proteinExistence type="predicted"/>
<gene>
    <name evidence="2" type="ORF">J2S20_001003</name>
</gene>
<evidence type="ECO:0000259" key="1">
    <source>
        <dbReference type="Pfam" id="PF21688"/>
    </source>
</evidence>
<name>A0AAE3V9S6_9FIRM</name>
<protein>
    <submittedName>
        <fullName evidence="2">FAD-dependent dehydrogenase</fullName>
    </submittedName>
</protein>
<dbReference type="InterPro" id="IPR036188">
    <property type="entry name" value="FAD/NAD-bd_sf"/>
</dbReference>
<feature type="domain" description="FAD-dependent protein C-terminal" evidence="1">
    <location>
        <begin position="298"/>
        <end position="491"/>
    </location>
</feature>
<dbReference type="InterPro" id="IPR049516">
    <property type="entry name" value="FAD-depend_C"/>
</dbReference>
<dbReference type="Proteomes" id="UP001241537">
    <property type="component" value="Unassembled WGS sequence"/>
</dbReference>
<dbReference type="PANTHER" id="PTHR42842">
    <property type="entry name" value="FAD/NAD(P)-BINDING OXIDOREDUCTASE"/>
    <property type="match status" value="1"/>
</dbReference>
<dbReference type="PANTHER" id="PTHR42842:SF3">
    <property type="entry name" value="FAD_NAD(P)-BINDING OXIDOREDUCTASE FAMILY PROTEIN"/>
    <property type="match status" value="1"/>
</dbReference>
<dbReference type="SUPFAM" id="SSF51905">
    <property type="entry name" value="FAD/NAD(P)-binding domain"/>
    <property type="match status" value="1"/>
</dbReference>
<sequence>MAIRINPISLSLHHGPEALKKKILSLLHIQEKELISFSIVRRSVDARKKDHICYSYIVDVCTAHDERLLKRMHDRRVSEYNQKPYAAPAHGTEPLKHRPVIIGTGPAGLFAGLLLAEQGYRPVLLERGLPAAERKKRVDAFWESGVLDPECNVSFGEGGAGTFSDGKLNTLVKDEIGRNREVLERFVRFGADPEILWDHKPHVGTDRLIGIVTEIRQEIERRGGELRFQTRAERLCTSGGRISGVRVSFPAEQTGKRENAARQEEIVPCELLVVATGHSARDTFQNFYEDGLRMEAKAFAVGLRIQHPQHMVDVAQYGVREAEFLSPAPYKLTAKTGSGRGVYSFCMCPGGYVVNASSEPGMTAVNGMSYHDRASENANSAVIVTVTPEDFASEGPLAGLAFQRELERRAFIAGRGKIPVQLYGDFCAGKLTERYGEVRPCFRGESCFADLNPVLGPELSKALREGMEQFDRRLHGFARPDAILAGVESRTSSPLRIPRDDQLEGSFGGLYPCGEGAGYAGGITSAAMDGLRVAEAIIRRYAPPID</sequence>
<dbReference type="Gene3D" id="3.50.50.60">
    <property type="entry name" value="FAD/NAD(P)-binding domain"/>
    <property type="match status" value="2"/>
</dbReference>
<dbReference type="PIRSF" id="PIRSF038984">
    <property type="entry name" value="FAD_binding_protein"/>
    <property type="match status" value="1"/>
</dbReference>
<keyword evidence="3" id="KW-1185">Reference proteome</keyword>
<dbReference type="AlphaFoldDB" id="A0AAE3V9S6"/>